<dbReference type="SMART" id="SM00179">
    <property type="entry name" value="EGF_CA"/>
    <property type="match status" value="2"/>
</dbReference>
<evidence type="ECO:0000313" key="7">
    <source>
        <dbReference type="Proteomes" id="UP000054630"/>
    </source>
</evidence>
<dbReference type="SUPFAM" id="SSF56672">
    <property type="entry name" value="DNA/RNA polymerases"/>
    <property type="match status" value="1"/>
</dbReference>
<dbReference type="InterPro" id="IPR000477">
    <property type="entry name" value="RT_dom"/>
</dbReference>
<gene>
    <name evidence="6" type="primary">K02A2.6</name>
    <name evidence="6" type="ORF">T07_8451</name>
</gene>
<dbReference type="Gene3D" id="3.10.10.10">
    <property type="entry name" value="HIV Type 1 Reverse Transcriptase, subunit A, domain 1"/>
    <property type="match status" value="1"/>
</dbReference>
<dbReference type="PANTHER" id="PTHR37984">
    <property type="entry name" value="PROTEIN CBG26694"/>
    <property type="match status" value="1"/>
</dbReference>
<dbReference type="AlphaFoldDB" id="A0A0V0SDM6"/>
<evidence type="ECO:0000256" key="1">
    <source>
        <dbReference type="ARBA" id="ARBA00023157"/>
    </source>
</evidence>
<feature type="compositionally biased region" description="Basic residues" evidence="3">
    <location>
        <begin position="1106"/>
        <end position="1133"/>
    </location>
</feature>
<dbReference type="Proteomes" id="UP000054630">
    <property type="component" value="Unassembled WGS sequence"/>
</dbReference>
<reference evidence="6 7" key="1">
    <citation type="submission" date="2015-01" db="EMBL/GenBank/DDBJ databases">
        <title>Evolution of Trichinella species and genotypes.</title>
        <authorList>
            <person name="Korhonen P.K."/>
            <person name="Edoardo P."/>
            <person name="Giuseppe L.R."/>
            <person name="Gasser R.B."/>
        </authorList>
    </citation>
    <scope>NUCLEOTIDE SEQUENCE [LARGE SCALE GENOMIC DNA]</scope>
    <source>
        <strain evidence="6">ISS37</strain>
    </source>
</reference>
<dbReference type="InterPro" id="IPR043502">
    <property type="entry name" value="DNA/RNA_pol_sf"/>
</dbReference>
<dbReference type="CDD" id="cd00054">
    <property type="entry name" value="EGF_CA"/>
    <property type="match status" value="2"/>
</dbReference>
<dbReference type="Pfam" id="PF00078">
    <property type="entry name" value="RVT_1"/>
    <property type="match status" value="1"/>
</dbReference>
<feature type="transmembrane region" description="Helical" evidence="4">
    <location>
        <begin position="898"/>
        <end position="919"/>
    </location>
</feature>
<dbReference type="SMART" id="SM00181">
    <property type="entry name" value="EGF"/>
    <property type="match status" value="3"/>
</dbReference>
<dbReference type="Pfam" id="PF00008">
    <property type="entry name" value="EGF"/>
    <property type="match status" value="1"/>
</dbReference>
<dbReference type="GO" id="GO:0005509">
    <property type="term" value="F:calcium ion binding"/>
    <property type="evidence" value="ECO:0007669"/>
    <property type="project" value="InterPro"/>
</dbReference>
<keyword evidence="4" id="KW-0472">Membrane</keyword>
<dbReference type="Gene3D" id="2.10.25.10">
    <property type="entry name" value="Laminin"/>
    <property type="match status" value="3"/>
</dbReference>
<evidence type="ECO:0000256" key="4">
    <source>
        <dbReference type="SAM" id="Phobius"/>
    </source>
</evidence>
<name>A0A0V0SDM6_9BILA</name>
<keyword evidence="2" id="KW-0245">EGF-like domain</keyword>
<dbReference type="InterPro" id="IPR050951">
    <property type="entry name" value="Retrovirus_Pol_polyprotein"/>
</dbReference>
<accession>A0A0V0SDM6</accession>
<sequence>MDNIQEKLLNEFSDLFDENIGTIKNTRATLHVKPRAEQKTVNARRIAFPLKKPVEAEIQRLVKEGNLEPVDPAAMPIEWATPVVCIDKGNDNVRICGDFRVSINSNLSPESHFLLTFEELTTKLVDGQEFSTINLKDASLQMPVDEKSQKHLTTHIGYFQYKKLPFGITSAPAIFQRYMENLLATVANAGIYLDDVIITGENRITYLGYRIDADGIHPTMEQVKAIAETSSTKNVKELRTFSGAREFIRAFTRRMRASKNDEGEISGIGEEVWVKNELNRVWSPGIKDHQTGELSYEVLVAGEGKRKHADQLRKQNGALDDTLNEENLRRSSRKRYTPENGKTAEYCQLKKRFHYLLVFTAMYGLYCVSSLRSNLTVLMAATKVLLVVSVIWLLMGGSAEGGCPVSSTWDNYGGRKLDDGGCLTVVDMFEVKKFYGQVTIDDLHRFCARSFKGGKLLSFTDSQKLQMLDGVNFKQAVASNILIHPGVRIFETNITMKQNVHVEKCGQTERLSCDGYPYEYISNGNGTVDGMLFKCAEKGCCNNTDCDERVSVLTYESTLLANFPDLLHGNYCRCLLLNSTFLTWNLSNDHIYDCDDMKCDVFICQNDEYTDCNETRVQTCTYLSDVEDCKEFTYEVISEKEHPYGRDCEERDYGESCLCPCAGTWTEWSIASETCGKVVSNRYRPTLDMVSEDESCDGAEDSCCKETKEEIVVCDHYKYTRIEYETFKEKCERHNGQVKASETELVCVCLRDEQFGEFCEKTADLCSERKWCLNGGTCRNYRGNYRCHCTNGFSGMNCTDVVEVCQSNEHCHNDGVCVLLESGSVCECSDQFFGTNCELKIGSCEKAVCQNDATCLQVTNNAYRCDCSYKYDGTLCDKELTIAEIYIRLITNSLAFKMALIIIVLIIIAFGCFLLIMAIRGHHIRKETSFERVLRTGLQKRKAAIAQYDAKHKFVNEKGKTQKSSSSAVGQEVRYGKFRIWNKSPVRSDSKAASWEGKAEVDVLVHNQIHVIDRDHDLVRILLHEDFSLKRKAAIAEYDAKHKFGNEKGKTQKSSSSAVGQEMHSGKFRIWNKSPVRSSDSEAASCSRKKSKSKKARASHRDESRRRKLKGRKSRSRRSRSQSNSRHRSRSRSRSNSASRRL</sequence>
<feature type="compositionally biased region" description="Basic residues" evidence="3">
    <location>
        <begin position="1087"/>
        <end position="1098"/>
    </location>
</feature>
<evidence type="ECO:0000256" key="2">
    <source>
        <dbReference type="PROSITE-ProRule" id="PRU00076"/>
    </source>
</evidence>
<feature type="disulfide bond" evidence="2">
    <location>
        <begin position="789"/>
        <end position="798"/>
    </location>
</feature>
<dbReference type="EMBL" id="JYDL01000018">
    <property type="protein sequence ID" value="KRX24389.1"/>
    <property type="molecule type" value="Genomic_DNA"/>
</dbReference>
<evidence type="ECO:0000256" key="3">
    <source>
        <dbReference type="SAM" id="MobiDB-lite"/>
    </source>
</evidence>
<dbReference type="Gene3D" id="3.30.70.270">
    <property type="match status" value="1"/>
</dbReference>
<dbReference type="PROSITE" id="PS50026">
    <property type="entry name" value="EGF_3"/>
    <property type="match status" value="3"/>
</dbReference>
<feature type="region of interest" description="Disordered" evidence="3">
    <location>
        <begin position="1046"/>
        <end position="1142"/>
    </location>
</feature>
<feature type="domain" description="EGF-like" evidence="5">
    <location>
        <begin position="801"/>
        <end position="838"/>
    </location>
</feature>
<dbReference type="PROSITE" id="PS00010">
    <property type="entry name" value="ASX_HYDROXYL"/>
    <property type="match status" value="1"/>
</dbReference>
<comment type="caution">
    <text evidence="6">The sequence shown here is derived from an EMBL/GenBank/DDBJ whole genome shotgun (WGS) entry which is preliminary data.</text>
</comment>
<evidence type="ECO:0000259" key="5">
    <source>
        <dbReference type="PROSITE" id="PS50026"/>
    </source>
</evidence>
<dbReference type="InterPro" id="IPR043128">
    <property type="entry name" value="Rev_trsase/Diguanyl_cyclase"/>
</dbReference>
<feature type="disulfide bond" evidence="2">
    <location>
        <begin position="828"/>
        <end position="837"/>
    </location>
</feature>
<dbReference type="OrthoDB" id="5812963at2759"/>
<protein>
    <recommendedName>
        <fullName evidence="5">EGF-like domain-containing protein</fullName>
    </recommendedName>
</protein>
<dbReference type="CDD" id="cd01647">
    <property type="entry name" value="RT_LTR"/>
    <property type="match status" value="1"/>
</dbReference>
<dbReference type="PANTHER" id="PTHR37984:SF5">
    <property type="entry name" value="PROTEIN NYNRIN-LIKE"/>
    <property type="match status" value="1"/>
</dbReference>
<organism evidence="6 7">
    <name type="scientific">Trichinella nelsoni</name>
    <dbReference type="NCBI Taxonomy" id="6336"/>
    <lineage>
        <taxon>Eukaryota</taxon>
        <taxon>Metazoa</taxon>
        <taxon>Ecdysozoa</taxon>
        <taxon>Nematoda</taxon>
        <taxon>Enoplea</taxon>
        <taxon>Dorylaimia</taxon>
        <taxon>Trichinellida</taxon>
        <taxon>Trichinellidae</taxon>
        <taxon>Trichinella</taxon>
    </lineage>
</organism>
<comment type="caution">
    <text evidence="2">Lacks conserved residue(s) required for the propagation of feature annotation.</text>
</comment>
<feature type="disulfide bond" evidence="2">
    <location>
        <begin position="867"/>
        <end position="876"/>
    </location>
</feature>
<feature type="domain" description="EGF-like" evidence="5">
    <location>
        <begin position="762"/>
        <end position="799"/>
    </location>
</feature>
<keyword evidence="4" id="KW-1133">Transmembrane helix</keyword>
<dbReference type="SUPFAM" id="SSF57196">
    <property type="entry name" value="EGF/Laminin"/>
    <property type="match status" value="3"/>
</dbReference>
<dbReference type="InterPro" id="IPR000742">
    <property type="entry name" value="EGF"/>
</dbReference>
<keyword evidence="1 2" id="KW-1015">Disulfide bond</keyword>
<keyword evidence="7" id="KW-1185">Reference proteome</keyword>
<dbReference type="STRING" id="6336.A0A0V0SDM6"/>
<dbReference type="PROSITE" id="PS01186">
    <property type="entry name" value="EGF_2"/>
    <property type="match status" value="1"/>
</dbReference>
<proteinExistence type="predicted"/>
<evidence type="ECO:0000313" key="6">
    <source>
        <dbReference type="EMBL" id="KRX24389.1"/>
    </source>
</evidence>
<dbReference type="InterPro" id="IPR001881">
    <property type="entry name" value="EGF-like_Ca-bd_dom"/>
</dbReference>
<keyword evidence="4" id="KW-0812">Transmembrane</keyword>
<feature type="region of interest" description="Disordered" evidence="3">
    <location>
        <begin position="313"/>
        <end position="336"/>
    </location>
</feature>
<feature type="domain" description="EGF-like" evidence="5">
    <location>
        <begin position="840"/>
        <end position="877"/>
    </location>
</feature>
<dbReference type="PROSITE" id="PS00022">
    <property type="entry name" value="EGF_1"/>
    <property type="match status" value="3"/>
</dbReference>
<dbReference type="InterPro" id="IPR000152">
    <property type="entry name" value="EGF-type_Asp/Asn_hydroxyl_site"/>
</dbReference>